<name>A0A8I0WRM6_9GAMM</name>
<dbReference type="Proteomes" id="UP000612266">
    <property type="component" value="Unassembled WGS sequence"/>
</dbReference>
<gene>
    <name evidence="1" type="ORF">I4901_12360</name>
</gene>
<reference evidence="1" key="1">
    <citation type="submission" date="2020-11" db="EMBL/GenBank/DDBJ databases">
        <title>Enhanced detection system for hospital associated transmission using whole genome sequencing surveillance.</title>
        <authorList>
            <person name="Harrison L.H."/>
            <person name="Van Tyne D."/>
            <person name="Marsh J.W."/>
            <person name="Griffith M.P."/>
            <person name="Snyder D.J."/>
            <person name="Cooper V.S."/>
            <person name="Mustapha M."/>
        </authorList>
    </citation>
    <scope>NUCLEOTIDE SEQUENCE</scope>
    <source>
        <strain evidence="1">PR00070</strain>
    </source>
</reference>
<sequence length="172" mass="20033">MKLFFHGRLKDDDFVEFSPFSHFGTRVAAINRIKEKKREPGNKGIPQLITVSIAHGLTGESINLKEDWGANTPLALSRGLSEYYNDINRSYEHKIFEDIRVKLIDEKRCGDYFTEESKRKFYEQGFKLIKIELDKLKIKAIYYDNKVEDESVSVCVVEPNIIKILEKNEINL</sequence>
<dbReference type="RefSeq" id="WP_196563801.1">
    <property type="nucleotide sequence ID" value="NZ_JADSJR010000016.1"/>
</dbReference>
<evidence type="ECO:0000313" key="1">
    <source>
        <dbReference type="EMBL" id="MBG2915157.1"/>
    </source>
</evidence>
<evidence type="ECO:0000313" key="2">
    <source>
        <dbReference type="Proteomes" id="UP000612266"/>
    </source>
</evidence>
<dbReference type="EMBL" id="JADSJR010000016">
    <property type="protein sequence ID" value="MBG2915157.1"/>
    <property type="molecule type" value="Genomic_DNA"/>
</dbReference>
<proteinExistence type="predicted"/>
<dbReference type="AlphaFoldDB" id="A0A8I0WRM6"/>
<comment type="caution">
    <text evidence="1">The sequence shown here is derived from an EMBL/GenBank/DDBJ whole genome shotgun (WGS) entry which is preliminary data.</text>
</comment>
<protein>
    <submittedName>
        <fullName evidence="1">Uncharacterized protein</fullName>
    </submittedName>
</protein>
<organism evidence="1 2">
    <name type="scientific">Proteus terrae subsp. cibarius</name>
    <dbReference type="NCBI Taxonomy" id="626774"/>
    <lineage>
        <taxon>Bacteria</taxon>
        <taxon>Pseudomonadati</taxon>
        <taxon>Pseudomonadota</taxon>
        <taxon>Gammaproteobacteria</taxon>
        <taxon>Enterobacterales</taxon>
        <taxon>Morganellaceae</taxon>
        <taxon>Proteus</taxon>
    </lineage>
</organism>
<accession>A0A8I0WRM6</accession>